<protein>
    <recommendedName>
        <fullName evidence="4">Peptidyl-tRNA hydrolase</fullName>
        <shortName evidence="4">Pth</shortName>
        <ecNumber evidence="4">3.1.1.29</ecNumber>
    </recommendedName>
</protein>
<proteinExistence type="inferred from homology"/>
<keyword evidence="3 4" id="KW-0694">RNA-binding</keyword>
<reference evidence="6" key="1">
    <citation type="submission" date="2018-05" db="EMBL/GenBank/DDBJ databases">
        <authorList>
            <person name="Hao L."/>
        </authorList>
    </citation>
    <scope>NUCLEOTIDE SEQUENCE [LARGE SCALE GENOMIC DNA]</scope>
</reference>
<dbReference type="GO" id="GO:0005737">
    <property type="term" value="C:cytoplasm"/>
    <property type="evidence" value="ECO:0007669"/>
    <property type="project" value="UniProtKB-SubCell"/>
</dbReference>
<comment type="subunit">
    <text evidence="4">Monomer.</text>
</comment>
<dbReference type="PANTHER" id="PTHR17224">
    <property type="entry name" value="PEPTIDYL-TRNA HYDROLASE"/>
    <property type="match status" value="1"/>
</dbReference>
<accession>A0A2X3KI68</accession>
<comment type="function">
    <text evidence="4">Hydrolyzes ribosome-free peptidyl-tRNAs (with 1 or more amino acids incorporated), which drop off the ribosome during protein synthesis, or as a result of ribosome stalling.</text>
</comment>
<dbReference type="NCBIfam" id="TIGR00447">
    <property type="entry name" value="pth"/>
    <property type="match status" value="1"/>
</dbReference>
<feature type="site" description="Stabilizes the basic form of H active site to accept a proton" evidence="4">
    <location>
        <position position="86"/>
    </location>
</feature>
<organism evidence="5 6">
    <name type="scientific">Candidatus Bipolaricaulis anaerobius</name>
    <dbReference type="NCBI Taxonomy" id="2026885"/>
    <lineage>
        <taxon>Bacteria</taxon>
        <taxon>Candidatus Bipolaricaulota</taxon>
        <taxon>Candidatus Bipolaricaulia</taxon>
        <taxon>Candidatus Bipolaricaulales</taxon>
        <taxon>Candidatus Bipolaricaulaceae</taxon>
        <taxon>Candidatus Bipolaricaulis</taxon>
    </lineage>
</organism>
<dbReference type="EC" id="3.1.1.29" evidence="4"/>
<name>A0A2X3KI68_9BACT</name>
<comment type="caution">
    <text evidence="4">Lacks conserved residue(s) required for the propagation of feature annotation.</text>
</comment>
<keyword evidence="6" id="KW-1185">Reference proteome</keyword>
<feature type="binding site" evidence="4">
    <location>
        <position position="61"/>
    </location>
    <ligand>
        <name>tRNA</name>
        <dbReference type="ChEBI" id="CHEBI:17843"/>
    </ligand>
</feature>
<dbReference type="RefSeq" id="WP_122030513.1">
    <property type="nucleotide sequence ID" value="NZ_LS483254.1"/>
</dbReference>
<evidence type="ECO:0000256" key="2">
    <source>
        <dbReference type="ARBA" id="ARBA00022801"/>
    </source>
</evidence>
<dbReference type="InterPro" id="IPR036416">
    <property type="entry name" value="Pept_tRNA_hydro_sf"/>
</dbReference>
<feature type="site" description="Discriminates between blocked and unblocked aminoacyl-tRNA" evidence="4">
    <location>
        <position position="9"/>
    </location>
</feature>
<dbReference type="GO" id="GO:0004045">
    <property type="term" value="F:peptidyl-tRNA hydrolase activity"/>
    <property type="evidence" value="ECO:0007669"/>
    <property type="project" value="UniProtKB-UniRule"/>
</dbReference>
<feature type="binding site" evidence="4">
    <location>
        <position position="14"/>
    </location>
    <ligand>
        <name>tRNA</name>
        <dbReference type="ChEBI" id="CHEBI:17843"/>
    </ligand>
</feature>
<evidence type="ECO:0000256" key="4">
    <source>
        <dbReference type="HAMAP-Rule" id="MF_00083"/>
    </source>
</evidence>
<dbReference type="Proteomes" id="UP000249818">
    <property type="component" value="Chromosome BARAN1"/>
</dbReference>
<evidence type="ECO:0000313" key="5">
    <source>
        <dbReference type="EMBL" id="SQD92271.1"/>
    </source>
</evidence>
<evidence type="ECO:0000256" key="1">
    <source>
        <dbReference type="ARBA" id="ARBA00022555"/>
    </source>
</evidence>
<dbReference type="GO" id="GO:0072344">
    <property type="term" value="P:rescue of stalled ribosome"/>
    <property type="evidence" value="ECO:0007669"/>
    <property type="project" value="UniProtKB-UniRule"/>
</dbReference>
<comment type="function">
    <text evidence="4">Catalyzes the release of premature peptidyl moieties from peptidyl-tRNA molecules trapped in stalled 50S ribosomal subunits, and thus maintains levels of free tRNAs and 50S ribosomes.</text>
</comment>
<dbReference type="SUPFAM" id="SSF53178">
    <property type="entry name" value="Peptidyl-tRNA hydrolase-like"/>
    <property type="match status" value="1"/>
</dbReference>
<dbReference type="PANTHER" id="PTHR17224:SF1">
    <property type="entry name" value="PEPTIDYL-TRNA HYDROLASE"/>
    <property type="match status" value="1"/>
</dbReference>
<dbReference type="AlphaFoldDB" id="A0A2X3KI68"/>
<dbReference type="CDD" id="cd00462">
    <property type="entry name" value="PTH"/>
    <property type="match status" value="1"/>
</dbReference>
<dbReference type="Pfam" id="PF01195">
    <property type="entry name" value="Pept_tRNA_hydro"/>
    <property type="match status" value="1"/>
</dbReference>
<dbReference type="GO" id="GO:0000049">
    <property type="term" value="F:tRNA binding"/>
    <property type="evidence" value="ECO:0007669"/>
    <property type="project" value="UniProtKB-UniRule"/>
</dbReference>
<comment type="subcellular location">
    <subcellularLocation>
        <location evidence="4">Cytoplasm</location>
    </subcellularLocation>
</comment>
<evidence type="ECO:0000313" key="6">
    <source>
        <dbReference type="Proteomes" id="UP000249818"/>
    </source>
</evidence>
<sequence length="190" mass="20637">MRAVVGLGNVGPEYAASRHNVGFWVVERLLARGRWRGETHPWGEVHRSSSGYLLRPFTYMNRSGEAVRELLARFPLTPQDLLVVYDEADLPVGALRLRARGGPGTHRGMESVLAALGTDDVPRLRVGIGRPADGGDWVEHVLSPPPPAEADALARAVDLAGELAWAFLTGGLAAALDRFSRERGTTDRII</sequence>
<feature type="binding site" evidence="4">
    <location>
        <position position="59"/>
    </location>
    <ligand>
        <name>tRNA</name>
        <dbReference type="ChEBI" id="CHEBI:17843"/>
    </ligand>
</feature>
<dbReference type="EMBL" id="LS483254">
    <property type="protein sequence ID" value="SQD92271.1"/>
    <property type="molecule type" value="Genomic_DNA"/>
</dbReference>
<comment type="similarity">
    <text evidence="4">Belongs to the PTH family.</text>
</comment>
<gene>
    <name evidence="4 5" type="primary">pth</name>
    <name evidence="5" type="ORF">BARAN1_0246</name>
</gene>
<dbReference type="InterPro" id="IPR001328">
    <property type="entry name" value="Pept_tRNA_hydro"/>
</dbReference>
<dbReference type="HAMAP" id="MF_00083">
    <property type="entry name" value="Pept_tRNA_hydro_bact"/>
    <property type="match status" value="1"/>
</dbReference>
<evidence type="ECO:0000256" key="3">
    <source>
        <dbReference type="ARBA" id="ARBA00022884"/>
    </source>
</evidence>
<dbReference type="Gene3D" id="3.40.50.1470">
    <property type="entry name" value="Peptidyl-tRNA hydrolase"/>
    <property type="match status" value="1"/>
</dbReference>
<keyword evidence="2 4" id="KW-0378">Hydrolase</keyword>
<feature type="active site" description="Proton acceptor" evidence="4">
    <location>
        <position position="19"/>
    </location>
</feature>
<dbReference type="KEGG" id="bana:BARAN1_0246"/>
<keyword evidence="4" id="KW-0963">Cytoplasm</keyword>
<comment type="catalytic activity">
    <reaction evidence="4">
        <text>an N-acyl-L-alpha-aminoacyl-tRNA + H2O = an N-acyl-L-amino acid + a tRNA + H(+)</text>
        <dbReference type="Rhea" id="RHEA:54448"/>
        <dbReference type="Rhea" id="RHEA-COMP:10123"/>
        <dbReference type="Rhea" id="RHEA-COMP:13883"/>
        <dbReference type="ChEBI" id="CHEBI:15377"/>
        <dbReference type="ChEBI" id="CHEBI:15378"/>
        <dbReference type="ChEBI" id="CHEBI:59874"/>
        <dbReference type="ChEBI" id="CHEBI:78442"/>
        <dbReference type="ChEBI" id="CHEBI:138191"/>
        <dbReference type="EC" id="3.1.1.29"/>
    </reaction>
</comment>
<dbReference type="OrthoDB" id="9800507at2"/>
<dbReference type="GO" id="GO:0006515">
    <property type="term" value="P:protein quality control for misfolded or incompletely synthesized proteins"/>
    <property type="evidence" value="ECO:0007669"/>
    <property type="project" value="UniProtKB-UniRule"/>
</dbReference>
<keyword evidence="1 4" id="KW-0820">tRNA-binding</keyword>